<dbReference type="EMBL" id="JARKHS020007033">
    <property type="protein sequence ID" value="KAK8782078.1"/>
    <property type="molecule type" value="Genomic_DNA"/>
</dbReference>
<dbReference type="GO" id="GO:0005634">
    <property type="term" value="C:nucleus"/>
    <property type="evidence" value="ECO:0007669"/>
    <property type="project" value="TreeGrafter"/>
</dbReference>
<gene>
    <name evidence="7" type="ORF">V5799_016581</name>
</gene>
<dbReference type="PROSITE" id="PS00108">
    <property type="entry name" value="PROTEIN_KINASE_ST"/>
    <property type="match status" value="1"/>
</dbReference>
<dbReference type="Proteomes" id="UP001321473">
    <property type="component" value="Unassembled WGS sequence"/>
</dbReference>
<name>A0AAQ4F5Y8_AMBAM</name>
<proteinExistence type="predicted"/>
<keyword evidence="1" id="KW-0723">Serine/threonine-protein kinase</keyword>
<organism evidence="7 8">
    <name type="scientific">Amblyomma americanum</name>
    <name type="common">Lone star tick</name>
    <dbReference type="NCBI Taxonomy" id="6943"/>
    <lineage>
        <taxon>Eukaryota</taxon>
        <taxon>Metazoa</taxon>
        <taxon>Ecdysozoa</taxon>
        <taxon>Arthropoda</taxon>
        <taxon>Chelicerata</taxon>
        <taxon>Arachnida</taxon>
        <taxon>Acari</taxon>
        <taxon>Parasitiformes</taxon>
        <taxon>Ixodida</taxon>
        <taxon>Ixodoidea</taxon>
        <taxon>Ixodidae</taxon>
        <taxon>Amblyomminae</taxon>
        <taxon>Amblyomma</taxon>
    </lineage>
</organism>
<dbReference type="GO" id="GO:0007052">
    <property type="term" value="P:mitotic spindle organization"/>
    <property type="evidence" value="ECO:0007669"/>
    <property type="project" value="TreeGrafter"/>
</dbReference>
<dbReference type="Pfam" id="PF00069">
    <property type="entry name" value="Pkinase"/>
    <property type="match status" value="1"/>
</dbReference>
<feature type="domain" description="Protein kinase" evidence="6">
    <location>
        <begin position="1"/>
        <end position="130"/>
    </location>
</feature>
<dbReference type="SUPFAM" id="SSF56112">
    <property type="entry name" value="Protein kinase-like (PK-like)"/>
    <property type="match status" value="1"/>
</dbReference>
<dbReference type="GO" id="GO:0004674">
    <property type="term" value="F:protein serine/threonine kinase activity"/>
    <property type="evidence" value="ECO:0007669"/>
    <property type="project" value="UniProtKB-KW"/>
</dbReference>
<reference evidence="7 8" key="1">
    <citation type="journal article" date="2023" name="Arcadia Sci">
        <title>De novo assembly of a long-read Amblyomma americanum tick genome.</title>
        <authorList>
            <person name="Chou S."/>
            <person name="Poskanzer K.E."/>
            <person name="Rollins M."/>
            <person name="Thuy-Boun P.S."/>
        </authorList>
    </citation>
    <scope>NUCLEOTIDE SEQUENCE [LARGE SCALE GENOMIC DNA]</scope>
    <source>
        <strain evidence="7">F_SG_1</strain>
        <tissue evidence="7">Salivary glands</tissue>
    </source>
</reference>
<dbReference type="InterPro" id="IPR008271">
    <property type="entry name" value="Ser/Thr_kinase_AS"/>
</dbReference>
<evidence type="ECO:0000256" key="5">
    <source>
        <dbReference type="ARBA" id="ARBA00022840"/>
    </source>
</evidence>
<dbReference type="GO" id="GO:0000922">
    <property type="term" value="C:spindle pole"/>
    <property type="evidence" value="ECO:0007669"/>
    <property type="project" value="TreeGrafter"/>
</dbReference>
<evidence type="ECO:0000259" key="6">
    <source>
        <dbReference type="PROSITE" id="PS50011"/>
    </source>
</evidence>
<protein>
    <recommendedName>
        <fullName evidence="6">Protein kinase domain-containing protein</fullName>
    </recommendedName>
</protein>
<dbReference type="AlphaFoldDB" id="A0AAQ4F5Y8"/>
<dbReference type="Gene3D" id="1.10.510.10">
    <property type="entry name" value="Transferase(Phosphotransferase) domain 1"/>
    <property type="match status" value="1"/>
</dbReference>
<dbReference type="InterPro" id="IPR011009">
    <property type="entry name" value="Kinase-like_dom_sf"/>
</dbReference>
<evidence type="ECO:0000256" key="1">
    <source>
        <dbReference type="ARBA" id="ARBA00022527"/>
    </source>
</evidence>
<keyword evidence="3" id="KW-0547">Nucleotide-binding</keyword>
<evidence type="ECO:0000256" key="4">
    <source>
        <dbReference type="ARBA" id="ARBA00022777"/>
    </source>
</evidence>
<evidence type="ECO:0000313" key="8">
    <source>
        <dbReference type="Proteomes" id="UP001321473"/>
    </source>
</evidence>
<dbReference type="PANTHER" id="PTHR24345">
    <property type="entry name" value="SERINE/THREONINE-PROTEIN KINASE PLK"/>
    <property type="match status" value="1"/>
</dbReference>
<dbReference type="SMART" id="SM00220">
    <property type="entry name" value="S_TKc"/>
    <property type="match status" value="1"/>
</dbReference>
<evidence type="ECO:0000313" key="7">
    <source>
        <dbReference type="EMBL" id="KAK8782078.1"/>
    </source>
</evidence>
<dbReference type="PANTHER" id="PTHR24345:SF0">
    <property type="entry name" value="CELL CYCLE SERINE_THREONINE-PROTEIN KINASE CDC5_MSD2"/>
    <property type="match status" value="1"/>
</dbReference>
<comment type="caution">
    <text evidence="7">The sequence shown here is derived from an EMBL/GenBank/DDBJ whole genome shotgun (WGS) entry which is preliminary data.</text>
</comment>
<keyword evidence="8" id="KW-1185">Reference proteome</keyword>
<dbReference type="PROSITE" id="PS50011">
    <property type="entry name" value="PROTEIN_KINASE_DOM"/>
    <property type="match status" value="1"/>
</dbReference>
<accession>A0AAQ4F5Y8</accession>
<dbReference type="GO" id="GO:0005737">
    <property type="term" value="C:cytoplasm"/>
    <property type="evidence" value="ECO:0007669"/>
    <property type="project" value="TreeGrafter"/>
</dbReference>
<dbReference type="InterPro" id="IPR000719">
    <property type="entry name" value="Prot_kinase_dom"/>
</dbReference>
<dbReference type="GO" id="GO:0000776">
    <property type="term" value="C:kinetochore"/>
    <property type="evidence" value="ECO:0007669"/>
    <property type="project" value="TreeGrafter"/>
</dbReference>
<keyword evidence="5" id="KW-0067">ATP-binding</keyword>
<dbReference type="GO" id="GO:0005524">
    <property type="term" value="F:ATP binding"/>
    <property type="evidence" value="ECO:0007669"/>
    <property type="project" value="UniProtKB-KW"/>
</dbReference>
<sequence length="130" mass="14823">MFLSAYILQGSSPGFIAAFIAQSLEEVRKCRETLTEPEVRYFLRQRLLACEYLVQEQVIHRDLKLGNLLITKGSQLKEADFGLTTRVHYEGQLMRSICGTTNYMDPEMLTIKGYSYEADIWSNGCIVSVT</sequence>
<keyword evidence="4" id="KW-0418">Kinase</keyword>
<keyword evidence="2" id="KW-0808">Transferase</keyword>
<evidence type="ECO:0000256" key="2">
    <source>
        <dbReference type="ARBA" id="ARBA00022679"/>
    </source>
</evidence>
<evidence type="ECO:0000256" key="3">
    <source>
        <dbReference type="ARBA" id="ARBA00022741"/>
    </source>
</evidence>